<dbReference type="Gene3D" id="1.20.5.170">
    <property type="match status" value="2"/>
</dbReference>
<dbReference type="Pfam" id="PF12515">
    <property type="entry name" value="CaATP_NAI"/>
    <property type="match status" value="2"/>
</dbReference>
<protein>
    <recommendedName>
        <fullName evidence="1">Calcium-transporting P-type ATPase N-terminal autoinhibitory domain-containing protein</fullName>
    </recommendedName>
</protein>
<comment type="caution">
    <text evidence="2">The sequence shown here is derived from an EMBL/GenBank/DDBJ whole genome shotgun (WGS) entry which is preliminary data.</text>
</comment>
<reference evidence="2 3" key="1">
    <citation type="submission" date="2024-02" db="EMBL/GenBank/DDBJ databases">
        <authorList>
            <person name="Vignale AGUSTIN F."/>
            <person name="Sosa J E."/>
            <person name="Modenutti C."/>
        </authorList>
    </citation>
    <scope>NUCLEOTIDE SEQUENCE [LARGE SCALE GENOMIC DNA]</scope>
</reference>
<sequence>MNNSDFEEEALRSWRSYVWFVKNPRRRFSMAAEAQRKRRQIQYLRNNFDVEPKWPSEEALQSWRSASWFVNKPRRRFNMAADRAKLMYWPEHLSTCCSWGPHVLWEVPFEG</sequence>
<dbReference type="EMBL" id="CAUOFW020001691">
    <property type="protein sequence ID" value="CAK9147508.1"/>
    <property type="molecule type" value="Genomic_DNA"/>
</dbReference>
<organism evidence="2 3">
    <name type="scientific">Ilex paraguariensis</name>
    <name type="common">yerba mate</name>
    <dbReference type="NCBI Taxonomy" id="185542"/>
    <lineage>
        <taxon>Eukaryota</taxon>
        <taxon>Viridiplantae</taxon>
        <taxon>Streptophyta</taxon>
        <taxon>Embryophyta</taxon>
        <taxon>Tracheophyta</taxon>
        <taxon>Spermatophyta</taxon>
        <taxon>Magnoliopsida</taxon>
        <taxon>eudicotyledons</taxon>
        <taxon>Gunneridae</taxon>
        <taxon>Pentapetalae</taxon>
        <taxon>asterids</taxon>
        <taxon>campanulids</taxon>
        <taxon>Aquifoliales</taxon>
        <taxon>Aquifoliaceae</taxon>
        <taxon>Ilex</taxon>
    </lineage>
</organism>
<evidence type="ECO:0000259" key="1">
    <source>
        <dbReference type="Pfam" id="PF12515"/>
    </source>
</evidence>
<gene>
    <name evidence="2" type="ORF">ILEXP_LOCUS15413</name>
</gene>
<accession>A0ABC8RXT5</accession>
<keyword evidence="3" id="KW-1185">Reference proteome</keyword>
<dbReference type="Proteomes" id="UP001642360">
    <property type="component" value="Unassembled WGS sequence"/>
</dbReference>
<dbReference type="AlphaFoldDB" id="A0ABC8RXT5"/>
<dbReference type="InterPro" id="IPR024750">
    <property type="entry name" value="Ca_ATPase_N_dom"/>
</dbReference>
<evidence type="ECO:0000313" key="2">
    <source>
        <dbReference type="EMBL" id="CAK9147508.1"/>
    </source>
</evidence>
<proteinExistence type="predicted"/>
<name>A0ABC8RXT5_9AQUA</name>
<feature type="domain" description="Calcium-transporting P-type ATPase N-terminal autoinhibitory" evidence="1">
    <location>
        <begin position="44"/>
        <end position="83"/>
    </location>
</feature>
<evidence type="ECO:0000313" key="3">
    <source>
        <dbReference type="Proteomes" id="UP001642360"/>
    </source>
</evidence>
<feature type="domain" description="Calcium-transporting P-type ATPase N-terminal autoinhibitory" evidence="1">
    <location>
        <begin position="8"/>
        <end position="36"/>
    </location>
</feature>